<dbReference type="InterPro" id="IPR003439">
    <property type="entry name" value="ABC_transporter-like_ATP-bd"/>
</dbReference>
<comment type="subcellular location">
    <subcellularLocation>
        <location evidence="1">Cytoplasm</location>
    </subcellularLocation>
</comment>
<evidence type="ECO:0000256" key="3">
    <source>
        <dbReference type="ARBA" id="ARBA00022723"/>
    </source>
</evidence>
<dbReference type="Pfam" id="PF13304">
    <property type="entry name" value="AAA_21"/>
    <property type="match status" value="1"/>
</dbReference>
<dbReference type="PANTHER" id="PTHR43152">
    <property type="entry name" value="UVRABC SYSTEM PROTEIN A"/>
    <property type="match status" value="1"/>
</dbReference>
<dbReference type="SUPFAM" id="SSF52540">
    <property type="entry name" value="P-loop containing nucleoside triphosphate hydrolases"/>
    <property type="match status" value="2"/>
</dbReference>
<evidence type="ECO:0000256" key="5">
    <source>
        <dbReference type="ARBA" id="ARBA00022741"/>
    </source>
</evidence>
<evidence type="ECO:0000256" key="9">
    <source>
        <dbReference type="ARBA" id="ARBA00022833"/>
    </source>
</evidence>
<keyword evidence="9" id="KW-0862">Zinc</keyword>
<keyword evidence="2" id="KW-0963">Cytoplasm</keyword>
<dbReference type="PROSITE" id="PS50893">
    <property type="entry name" value="ABC_TRANSPORTER_2"/>
    <property type="match status" value="1"/>
</dbReference>
<dbReference type="InterPro" id="IPR003959">
    <property type="entry name" value="ATPase_AAA_core"/>
</dbReference>
<evidence type="ECO:0000256" key="13">
    <source>
        <dbReference type="ARBA" id="ARBA00023204"/>
    </source>
</evidence>
<dbReference type="Gene3D" id="1.10.8.280">
    <property type="entry name" value="ABC transporter ATPase domain-like"/>
    <property type="match status" value="1"/>
</dbReference>
<dbReference type="InterPro" id="IPR027417">
    <property type="entry name" value="P-loop_NTPase"/>
</dbReference>
<keyword evidence="8" id="KW-0863">Zinc-finger</keyword>
<dbReference type="Proteomes" id="UP000825100">
    <property type="component" value="Chromosome"/>
</dbReference>
<dbReference type="Gene3D" id="3.40.50.300">
    <property type="entry name" value="P-loop containing nucleotide triphosphate hydrolases"/>
    <property type="match status" value="2"/>
</dbReference>
<dbReference type="InterPro" id="IPR041552">
    <property type="entry name" value="UvrA_DNA-bd"/>
</dbReference>
<keyword evidence="7" id="KW-0228">DNA excision</keyword>
<gene>
    <name evidence="18" type="ORF">LTWDN19_04280</name>
</gene>
<evidence type="ECO:0000256" key="7">
    <source>
        <dbReference type="ARBA" id="ARBA00022769"/>
    </source>
</evidence>
<keyword evidence="13" id="KW-0234">DNA repair</keyword>
<organism evidence="18 19">
    <name type="scientific">Latilactobacillus curvatus</name>
    <name type="common">Lactobacillus curvatus</name>
    <dbReference type="NCBI Taxonomy" id="28038"/>
    <lineage>
        <taxon>Bacteria</taxon>
        <taxon>Bacillati</taxon>
        <taxon>Bacillota</taxon>
        <taxon>Bacilli</taxon>
        <taxon>Lactobacillales</taxon>
        <taxon>Lactobacillaceae</taxon>
        <taxon>Latilactobacillus</taxon>
    </lineage>
</organism>
<evidence type="ECO:0000256" key="15">
    <source>
        <dbReference type="ARBA" id="ARBA00039316"/>
    </source>
</evidence>
<evidence type="ECO:0000256" key="10">
    <source>
        <dbReference type="ARBA" id="ARBA00022840"/>
    </source>
</evidence>
<protein>
    <recommendedName>
        <fullName evidence="15">UvrABC system protein A</fullName>
    </recommendedName>
    <alternativeName>
        <fullName evidence="16">Excinuclease ABC subunit A</fullName>
    </alternativeName>
</protein>
<evidence type="ECO:0000313" key="18">
    <source>
        <dbReference type="EMBL" id="BCX29861.1"/>
    </source>
</evidence>
<evidence type="ECO:0000313" key="19">
    <source>
        <dbReference type="Proteomes" id="UP000825100"/>
    </source>
</evidence>
<comment type="similarity">
    <text evidence="14">Belongs to the ABC transporter superfamily. UvrA family.</text>
</comment>
<dbReference type="EMBL" id="AP024685">
    <property type="protein sequence ID" value="BCX29861.1"/>
    <property type="molecule type" value="Genomic_DNA"/>
</dbReference>
<keyword evidence="11" id="KW-0267">Excision nuclease</keyword>
<keyword evidence="19" id="KW-1185">Reference proteome</keyword>
<evidence type="ECO:0000256" key="6">
    <source>
        <dbReference type="ARBA" id="ARBA00022763"/>
    </source>
</evidence>
<keyword evidence="10" id="KW-0067">ATP-binding</keyword>
<proteinExistence type="inferred from homology"/>
<evidence type="ECO:0000256" key="11">
    <source>
        <dbReference type="ARBA" id="ARBA00022881"/>
    </source>
</evidence>
<keyword evidence="5" id="KW-0547">Nucleotide-binding</keyword>
<keyword evidence="4" id="KW-0677">Repeat</keyword>
<keyword evidence="3" id="KW-0479">Metal-binding</keyword>
<reference evidence="18 19" key="1">
    <citation type="submission" date="2021-05" db="EMBL/GenBank/DDBJ databases">
        <title>Complete Genome Sequence of Latilactobacillus sp. Strain WDN19, a High D-Aspartate-producing Lactic Acid Bacterium Isolated from a Japanese Pickle.</title>
        <authorList>
            <person name="Kajitani K."/>
            <person name="Takahashi S."/>
        </authorList>
    </citation>
    <scope>NUCLEOTIDE SEQUENCE [LARGE SCALE GENOMIC DNA]</scope>
    <source>
        <strain evidence="18 19">WDN19</strain>
    </source>
</reference>
<keyword evidence="6" id="KW-0227">DNA damage</keyword>
<evidence type="ECO:0000256" key="4">
    <source>
        <dbReference type="ARBA" id="ARBA00022737"/>
    </source>
</evidence>
<dbReference type="Gene3D" id="1.20.1580.10">
    <property type="entry name" value="ABC transporter ATPase like domain"/>
    <property type="match status" value="2"/>
</dbReference>
<feature type="domain" description="ABC transporter" evidence="17">
    <location>
        <begin position="315"/>
        <end position="642"/>
    </location>
</feature>
<evidence type="ECO:0000256" key="16">
    <source>
        <dbReference type="ARBA" id="ARBA00042156"/>
    </source>
</evidence>
<evidence type="ECO:0000256" key="14">
    <source>
        <dbReference type="ARBA" id="ARBA00038000"/>
    </source>
</evidence>
<evidence type="ECO:0000256" key="12">
    <source>
        <dbReference type="ARBA" id="ARBA00023125"/>
    </source>
</evidence>
<name>A0ABN6GGH2_LATCU</name>
<evidence type="ECO:0000256" key="8">
    <source>
        <dbReference type="ARBA" id="ARBA00022771"/>
    </source>
</evidence>
<accession>A0ABN6GGH2</accession>
<keyword evidence="12" id="KW-0238">DNA-binding</keyword>
<evidence type="ECO:0000256" key="1">
    <source>
        <dbReference type="ARBA" id="ARBA00004496"/>
    </source>
</evidence>
<dbReference type="Pfam" id="PF17755">
    <property type="entry name" value="UvrA_DNA-bind"/>
    <property type="match status" value="1"/>
</dbReference>
<dbReference type="PANTHER" id="PTHR43152:SF1">
    <property type="entry name" value="UVRA PROTEIN"/>
    <property type="match status" value="1"/>
</dbReference>
<sequence length="642" mass="70106">MPLIQPLDDRKIIADENLSIEDGAIASWRLPGRNFMPTVAAHIGVRIDVPYKDLTAKEKEIVLHGKRAKYAVDFHTSTGRVFSTENTLYENAYDAVYESLKSVKSDRAMAKVNSFFHFSTCPTCHGTRLNPALLTQTVGGQNIAAVSNLTLGALEDWVRATKADLPDEMQQMATILFKNLLETLQPLLELGLDYLTLSRNGNTLSTGELQRIQLARTLRTATTGVLYVLDEPSVGLHPDNVEGLIHIFRQLVAQGNSLVVVDHEVNIISQADWAIEIGPEAGRKGEQVIAQGKPADLIQNPQSLIGHYIAGRANILYPKVTAATTGEQTTMTVGQYFNLHDVTIKVPDNQITAVSGFSGAGKTSLILDSLVPAIEAHHQHEQLPEQVTQLTTDLTSVVSIDAKPVGKNTRSTLATDTSIMNNLRKLFAGLPESQVHHYGIAHFSYNNKEGACPNCGGLGSIILDIQYLPDMEETCPECHGNRYKPEIEAIKWQGYSIVDLLALSVEEAIPVFADVPAIQKELKILKEIGLAYLHLGESTPSLSGGEAQRLKLATHLNKKRAGTLFVFDEPSVGLHPRDVETLVGVINQLKSKGATIMMITHDLDLMTNADYLIDLGPKGGSQGGQVMAMVHHLSLLPQTRRV</sequence>
<evidence type="ECO:0000256" key="2">
    <source>
        <dbReference type="ARBA" id="ARBA00022490"/>
    </source>
</evidence>
<evidence type="ECO:0000259" key="17">
    <source>
        <dbReference type="PROSITE" id="PS50893"/>
    </source>
</evidence>